<evidence type="ECO:0000256" key="5">
    <source>
        <dbReference type="ARBA" id="ARBA00012754"/>
    </source>
</evidence>
<protein>
    <recommendedName>
        <fullName evidence="11">Beta-mannosidase B</fullName>
        <ecNumber evidence="5">3.2.1.25</ecNumber>
    </recommendedName>
    <alternativeName>
        <fullName evidence="12">Mannanase B</fullName>
    </alternativeName>
</protein>
<dbReference type="InterPro" id="IPR006102">
    <property type="entry name" value="Ig-like_GH2"/>
</dbReference>
<evidence type="ECO:0000313" key="18">
    <source>
        <dbReference type="Proteomes" id="UP000076798"/>
    </source>
</evidence>
<proteinExistence type="inferred from homology"/>
<evidence type="ECO:0000259" key="16">
    <source>
        <dbReference type="Pfam" id="PF22666"/>
    </source>
</evidence>
<dbReference type="InterPro" id="IPR017853">
    <property type="entry name" value="GH"/>
</dbReference>
<keyword evidence="18" id="KW-1185">Reference proteome</keyword>
<dbReference type="Pfam" id="PF17786">
    <property type="entry name" value="Mannosidase_ig"/>
    <property type="match status" value="1"/>
</dbReference>
<dbReference type="PANTHER" id="PTHR43730">
    <property type="entry name" value="BETA-MANNOSIDASE"/>
    <property type="match status" value="1"/>
</dbReference>
<organism evidence="17 18">
    <name type="scientific">Sistotremastrum suecicum HHB10207 ss-3</name>
    <dbReference type="NCBI Taxonomy" id="1314776"/>
    <lineage>
        <taxon>Eukaryota</taxon>
        <taxon>Fungi</taxon>
        <taxon>Dikarya</taxon>
        <taxon>Basidiomycota</taxon>
        <taxon>Agaricomycotina</taxon>
        <taxon>Agaricomycetes</taxon>
        <taxon>Sistotremastrales</taxon>
        <taxon>Sistotremastraceae</taxon>
        <taxon>Sistotremastrum</taxon>
    </lineage>
</organism>
<dbReference type="InterPro" id="IPR041447">
    <property type="entry name" value="Mannosidase_ig"/>
</dbReference>
<dbReference type="InterPro" id="IPR036156">
    <property type="entry name" value="Beta-gal/glucu_dom_sf"/>
</dbReference>
<evidence type="ECO:0000313" key="17">
    <source>
        <dbReference type="EMBL" id="KZT33584.1"/>
    </source>
</evidence>
<evidence type="ECO:0000259" key="15">
    <source>
        <dbReference type="Pfam" id="PF17786"/>
    </source>
</evidence>
<accession>A0A165YTB9</accession>
<evidence type="ECO:0000256" key="3">
    <source>
        <dbReference type="ARBA" id="ARBA00004740"/>
    </source>
</evidence>
<evidence type="ECO:0000256" key="1">
    <source>
        <dbReference type="ARBA" id="ARBA00000829"/>
    </source>
</evidence>
<dbReference type="GO" id="GO:0004567">
    <property type="term" value="F:beta-mannosidase activity"/>
    <property type="evidence" value="ECO:0007669"/>
    <property type="project" value="UniProtKB-EC"/>
</dbReference>
<sequence length="886" mass="101329">MAVVSKTLELSENWQWKQRDETVESIFDELEAGWTPVKHMPSDIHVELMECGKIPDPYVGFNEHAAHWVGDAEWMYRTTFSIDLIHAANYELLFDGLDTICVAYLNEEQILTSDNMFTPRVVQLDVTRLQSTNTLLLHFKSAKKIAKQLETEYGRVRAGSCNLGDPSRVYVRKAQYDWRWDWGPELMTAGPWLPISLKSYSVCISDLYPQATVDSDLVPHLTVELSMKGELTRVSTIRCSLLDCEGTEVVNVEISPKSSSSLRHSFSSLPSVNLWWPVGYGEPNLYSLKATLIDEASAGQILDQQTKTFGFRRVALIQRPLAEADQYGKGMSFFFEVNNVPIYIGGSNWVPADNLLTTIKPERYKKWLKLLKDGNQNLVRLWGGGVYEPEVFYETCDELGILVWQDFQFACGVYPAHPEFVESVQKEAEANVKGLRHHPCFALWCGNNEGKNPFITFHDYQQVLQWGGITELPARKIYEEVLPEVVERLTYGDVPYWRGSPYGGNGWDTADPTVGDVHQWNIWAGEQKPYQNYDIMGGRFVSEFGIPSMPDLRTIDHWMDGNDKERYSNSKLMAQHCKAGSHETRFAILMNENFKLTGDFESHVYLTQILQSEGVSHAYRSWRREWRGPGREYNGGTIVWQLNDSWPVTSWAIADYFLRPKPAYYAIARELEPITVGILRKVNQNREHDRPRQFYEFGSFESRSATLEIWGTNSTLHSRTAILELQFIDLESAWKHQEKHSVTLLPNQSTEFIKMTCPSREPDSDTTITKSATVVVCARIVDPKTREVVARYSDWPQPYRYVDFPDPQWTINFDGDALTVKATNPVKGLVFSVQGEGNEVRFSDNALDLIPGEERVVGVGGLERDRHIYMSYMGSEHPRRIVTTAQ</sequence>
<dbReference type="SUPFAM" id="SSF49785">
    <property type="entry name" value="Galactose-binding domain-like"/>
    <property type="match status" value="1"/>
</dbReference>
<evidence type="ECO:0000256" key="6">
    <source>
        <dbReference type="ARBA" id="ARBA00022525"/>
    </source>
</evidence>
<dbReference type="FunFam" id="3.20.20.80:FF:000050">
    <property type="entry name" value="Beta-mannosidase B"/>
    <property type="match status" value="1"/>
</dbReference>
<evidence type="ECO:0000256" key="2">
    <source>
        <dbReference type="ARBA" id="ARBA00004613"/>
    </source>
</evidence>
<dbReference type="InterPro" id="IPR013783">
    <property type="entry name" value="Ig-like_fold"/>
</dbReference>
<keyword evidence="8" id="KW-0325">Glycoprotein</keyword>
<dbReference type="STRING" id="1314776.A0A165YTB9"/>
<dbReference type="Gene3D" id="2.60.40.10">
    <property type="entry name" value="Immunoglobulins"/>
    <property type="match status" value="2"/>
</dbReference>
<dbReference type="UniPathway" id="UPA00280"/>
<evidence type="ECO:0000256" key="7">
    <source>
        <dbReference type="ARBA" id="ARBA00022801"/>
    </source>
</evidence>
<dbReference type="Gene3D" id="2.60.120.260">
    <property type="entry name" value="Galactose-binding domain-like"/>
    <property type="match status" value="1"/>
</dbReference>
<dbReference type="EMBL" id="KV428231">
    <property type="protein sequence ID" value="KZT33584.1"/>
    <property type="molecule type" value="Genomic_DNA"/>
</dbReference>
<keyword evidence="7 17" id="KW-0378">Hydrolase</keyword>
<dbReference type="InterPro" id="IPR054593">
    <property type="entry name" value="Beta-mannosidase-like_N2"/>
</dbReference>
<evidence type="ECO:0000259" key="14">
    <source>
        <dbReference type="Pfam" id="PF17753"/>
    </source>
</evidence>
<dbReference type="InterPro" id="IPR050887">
    <property type="entry name" value="Beta-mannosidase_GH2"/>
</dbReference>
<evidence type="ECO:0000259" key="13">
    <source>
        <dbReference type="Pfam" id="PF00703"/>
    </source>
</evidence>
<dbReference type="GO" id="GO:0005576">
    <property type="term" value="C:extracellular region"/>
    <property type="evidence" value="ECO:0007669"/>
    <property type="project" value="UniProtKB-SubCell"/>
</dbReference>
<keyword evidence="6" id="KW-0964">Secreted</keyword>
<comment type="pathway">
    <text evidence="3">Glycan metabolism; N-glycan degradation.</text>
</comment>
<dbReference type="PANTHER" id="PTHR43730:SF1">
    <property type="entry name" value="BETA-MANNOSIDASE"/>
    <property type="match status" value="1"/>
</dbReference>
<reference evidence="17 18" key="1">
    <citation type="journal article" date="2016" name="Mol. Biol. Evol.">
        <title>Comparative Genomics of Early-Diverging Mushroom-Forming Fungi Provides Insights into the Origins of Lignocellulose Decay Capabilities.</title>
        <authorList>
            <person name="Nagy L.G."/>
            <person name="Riley R."/>
            <person name="Tritt A."/>
            <person name="Adam C."/>
            <person name="Daum C."/>
            <person name="Floudas D."/>
            <person name="Sun H."/>
            <person name="Yadav J.S."/>
            <person name="Pangilinan J."/>
            <person name="Larsson K.H."/>
            <person name="Matsuura K."/>
            <person name="Barry K."/>
            <person name="Labutti K."/>
            <person name="Kuo R."/>
            <person name="Ohm R.A."/>
            <person name="Bhattacharya S.S."/>
            <person name="Shirouzu T."/>
            <person name="Yoshinaga Y."/>
            <person name="Martin F.M."/>
            <person name="Grigoriev I.V."/>
            <person name="Hibbett D.S."/>
        </authorList>
    </citation>
    <scope>NUCLEOTIDE SEQUENCE [LARGE SCALE GENOMIC DNA]</scope>
    <source>
        <strain evidence="17 18">HHB10207 ss-3</strain>
    </source>
</reference>
<dbReference type="Pfam" id="PF22666">
    <property type="entry name" value="Glyco_hydro_2_N2"/>
    <property type="match status" value="1"/>
</dbReference>
<evidence type="ECO:0000256" key="8">
    <source>
        <dbReference type="ARBA" id="ARBA00023180"/>
    </source>
</evidence>
<name>A0A165YTB9_9AGAM</name>
<dbReference type="GO" id="GO:0005975">
    <property type="term" value="P:carbohydrate metabolic process"/>
    <property type="evidence" value="ECO:0007669"/>
    <property type="project" value="InterPro"/>
</dbReference>
<dbReference type="OrthoDB" id="2866996at2759"/>
<dbReference type="Pfam" id="PF17753">
    <property type="entry name" value="Ig_mannosidase"/>
    <property type="match status" value="1"/>
</dbReference>
<dbReference type="AlphaFoldDB" id="A0A165YTB9"/>
<evidence type="ECO:0000256" key="10">
    <source>
        <dbReference type="ARBA" id="ARBA00038429"/>
    </source>
</evidence>
<dbReference type="Pfam" id="PF00703">
    <property type="entry name" value="Glyco_hydro_2"/>
    <property type="match status" value="1"/>
</dbReference>
<dbReference type="SUPFAM" id="SSF49303">
    <property type="entry name" value="beta-Galactosidase/glucuronidase domain"/>
    <property type="match status" value="2"/>
</dbReference>
<comment type="similarity">
    <text evidence="10">Belongs to the glycosyl hydrolase 2 family. Beta-mannosidase B subfamily.</text>
</comment>
<evidence type="ECO:0000256" key="11">
    <source>
        <dbReference type="ARBA" id="ARBA00041069"/>
    </source>
</evidence>
<comment type="catalytic activity">
    <reaction evidence="1">
        <text>Hydrolysis of terminal, non-reducing beta-D-mannose residues in beta-D-mannosides.</text>
        <dbReference type="EC" id="3.2.1.25"/>
    </reaction>
</comment>
<evidence type="ECO:0000256" key="9">
    <source>
        <dbReference type="ARBA" id="ARBA00023295"/>
    </source>
</evidence>
<dbReference type="Gene3D" id="3.20.20.80">
    <property type="entry name" value="Glycosidases"/>
    <property type="match status" value="1"/>
</dbReference>
<dbReference type="InterPro" id="IPR008979">
    <property type="entry name" value="Galactose-bd-like_sf"/>
</dbReference>
<feature type="domain" description="Beta-mannosidase-like galactose-binding" evidence="16">
    <location>
        <begin position="14"/>
        <end position="192"/>
    </location>
</feature>
<feature type="domain" description="Glycoside hydrolase family 2 immunoglobulin-like beta-sandwich" evidence="13">
    <location>
        <begin position="204"/>
        <end position="312"/>
    </location>
</feature>
<comment type="subunit">
    <text evidence="4">Homodimer.</text>
</comment>
<feature type="domain" description="Mannosidase Ig/CBM-like" evidence="15">
    <location>
        <begin position="706"/>
        <end position="801"/>
    </location>
</feature>
<feature type="domain" description="Beta-mannosidase Ig-fold" evidence="14">
    <location>
        <begin position="806"/>
        <end position="859"/>
    </location>
</feature>
<dbReference type="InterPro" id="IPR041625">
    <property type="entry name" value="Beta-mannosidase_Ig"/>
</dbReference>
<dbReference type="Proteomes" id="UP000076798">
    <property type="component" value="Unassembled WGS sequence"/>
</dbReference>
<dbReference type="GO" id="GO:0006516">
    <property type="term" value="P:glycoprotein catabolic process"/>
    <property type="evidence" value="ECO:0007669"/>
    <property type="project" value="TreeGrafter"/>
</dbReference>
<gene>
    <name evidence="17" type="ORF">SISSUDRAFT_1066014</name>
</gene>
<dbReference type="EC" id="3.2.1.25" evidence="5"/>
<evidence type="ECO:0000256" key="12">
    <source>
        <dbReference type="ARBA" id="ARBA00041614"/>
    </source>
</evidence>
<evidence type="ECO:0000256" key="4">
    <source>
        <dbReference type="ARBA" id="ARBA00011738"/>
    </source>
</evidence>
<keyword evidence="9" id="KW-0326">Glycosidase</keyword>
<comment type="subcellular location">
    <subcellularLocation>
        <location evidence="2">Secreted</location>
    </subcellularLocation>
</comment>
<dbReference type="SUPFAM" id="SSF51445">
    <property type="entry name" value="(Trans)glycosidases"/>
    <property type="match status" value="1"/>
</dbReference>